<comment type="caution">
    <text evidence="3">The sequence shown here is derived from an EMBL/GenBank/DDBJ whole genome shotgun (WGS) entry which is preliminary data.</text>
</comment>
<keyword evidence="4" id="KW-1185">Reference proteome</keyword>
<reference evidence="3 4" key="1">
    <citation type="submission" date="2019-03" db="EMBL/GenBank/DDBJ databases">
        <title>Genomic Encyclopedia of Type Strains, Phase IV (KMG-IV): sequencing the most valuable type-strain genomes for metagenomic binning, comparative biology and taxonomic classification.</title>
        <authorList>
            <person name="Goeker M."/>
        </authorList>
    </citation>
    <scope>NUCLEOTIDE SEQUENCE [LARGE SCALE GENOMIC DNA]</scope>
    <source>
        <strain evidence="3 4">DSM 14836</strain>
    </source>
</reference>
<dbReference type="GO" id="GO:0006506">
    <property type="term" value="P:GPI anchor biosynthetic process"/>
    <property type="evidence" value="ECO:0007669"/>
    <property type="project" value="TreeGrafter"/>
</dbReference>
<keyword evidence="3" id="KW-0255">Endonuclease</keyword>
<dbReference type="EMBL" id="SLXM01000001">
    <property type="protein sequence ID" value="TCP28514.1"/>
    <property type="molecule type" value="Genomic_DNA"/>
</dbReference>
<dbReference type="OrthoDB" id="5447300at2"/>
<keyword evidence="3" id="KW-0540">Nuclease</keyword>
<dbReference type="Pfam" id="PF03372">
    <property type="entry name" value="Exo_endo_phos"/>
    <property type="match status" value="1"/>
</dbReference>
<dbReference type="InterPro" id="IPR005135">
    <property type="entry name" value="Endo/exonuclease/phosphatase"/>
</dbReference>
<keyword evidence="1" id="KW-1133">Transmembrane helix</keyword>
<protein>
    <submittedName>
        <fullName evidence="3">Endonuclease/exonuclease/phosphatase family metal-dependent hydrolase</fullName>
    </submittedName>
</protein>
<accession>A0A4R2P3C6</accession>
<dbReference type="AlphaFoldDB" id="A0A4R2P3C6"/>
<proteinExistence type="predicted"/>
<dbReference type="InterPro" id="IPR051916">
    <property type="entry name" value="GPI-anchor_lipid_remodeler"/>
</dbReference>
<keyword evidence="1" id="KW-0472">Membrane</keyword>
<evidence type="ECO:0000313" key="3">
    <source>
        <dbReference type="EMBL" id="TCP28514.1"/>
    </source>
</evidence>
<dbReference type="GO" id="GO:0016020">
    <property type="term" value="C:membrane"/>
    <property type="evidence" value="ECO:0007669"/>
    <property type="project" value="GOC"/>
</dbReference>
<gene>
    <name evidence="3" type="ORF">EV195_101692</name>
</gene>
<dbReference type="GO" id="GO:0004519">
    <property type="term" value="F:endonuclease activity"/>
    <property type="evidence" value="ECO:0007669"/>
    <property type="project" value="UniProtKB-KW"/>
</dbReference>
<dbReference type="InterPro" id="IPR036691">
    <property type="entry name" value="Endo/exonu/phosph_ase_sf"/>
</dbReference>
<dbReference type="PANTHER" id="PTHR14859">
    <property type="entry name" value="CALCOFLUOR WHITE HYPERSENSITIVE PROTEIN PRECURSOR"/>
    <property type="match status" value="1"/>
</dbReference>
<evidence type="ECO:0000313" key="4">
    <source>
        <dbReference type="Proteomes" id="UP000294564"/>
    </source>
</evidence>
<dbReference type="Gene3D" id="3.60.10.10">
    <property type="entry name" value="Endonuclease/exonuclease/phosphatase"/>
    <property type="match status" value="1"/>
</dbReference>
<feature type="transmembrane region" description="Helical" evidence="1">
    <location>
        <begin position="7"/>
        <end position="26"/>
    </location>
</feature>
<evidence type="ECO:0000259" key="2">
    <source>
        <dbReference type="Pfam" id="PF03372"/>
    </source>
</evidence>
<keyword evidence="1" id="KW-0812">Transmembrane</keyword>
<evidence type="ECO:0000256" key="1">
    <source>
        <dbReference type="SAM" id="Phobius"/>
    </source>
</evidence>
<dbReference type="PANTHER" id="PTHR14859:SF1">
    <property type="entry name" value="PGAP2-INTERACTING PROTEIN"/>
    <property type="match status" value="1"/>
</dbReference>
<dbReference type="SUPFAM" id="SSF56219">
    <property type="entry name" value="DNase I-like"/>
    <property type="match status" value="1"/>
</dbReference>
<name>A0A4R2P3C6_9FLAO</name>
<dbReference type="GO" id="GO:0004527">
    <property type="term" value="F:exonuclease activity"/>
    <property type="evidence" value="ECO:0007669"/>
    <property type="project" value="UniProtKB-KW"/>
</dbReference>
<sequence length="326" mass="37687">MIKKIVSFLLRLVALLAISVVLFYFWGSSTTLKKELYAELIENSYESTTNNDSIFSIVTYNIGYLSGMTNNTAKARPKELFDANLSKAKKLFAELNPDIIAFQEIDYNAKRSYEINQEEELSKLGYNYVARTVNWDKKYVPFPYFPPSSHFGKVVSGQSILSKYPIKNQERIVLDRVENTPFFKNAFYLDRLLQVIKLDVNGKELVVMNVHLEAFDKETRVKQLQYVVKKFIEFSESFPTILLGDFNSDPNFENPAISQVLNLKNTGCAAFTKENFANTFDAENPYKRLDYIFYTKNFIDYVDGDVLEEFGQASDHLPVLMKFKFK</sequence>
<feature type="domain" description="Endonuclease/exonuclease/phosphatase" evidence="2">
    <location>
        <begin position="59"/>
        <end position="316"/>
    </location>
</feature>
<dbReference type="RefSeq" id="WP_132792901.1">
    <property type="nucleotide sequence ID" value="NZ_SLXM01000001.1"/>
</dbReference>
<keyword evidence="3" id="KW-0269">Exonuclease</keyword>
<organism evidence="3 4">
    <name type="scientific">Tenacibaculum skagerrakense</name>
    <dbReference type="NCBI Taxonomy" id="186571"/>
    <lineage>
        <taxon>Bacteria</taxon>
        <taxon>Pseudomonadati</taxon>
        <taxon>Bacteroidota</taxon>
        <taxon>Flavobacteriia</taxon>
        <taxon>Flavobacteriales</taxon>
        <taxon>Flavobacteriaceae</taxon>
        <taxon>Tenacibaculum</taxon>
    </lineage>
</organism>
<dbReference type="Proteomes" id="UP000294564">
    <property type="component" value="Unassembled WGS sequence"/>
</dbReference>
<keyword evidence="3" id="KW-0378">Hydrolase</keyword>